<dbReference type="Proteomes" id="UP000827724">
    <property type="component" value="Unassembled WGS sequence"/>
</dbReference>
<evidence type="ECO:0000313" key="3">
    <source>
        <dbReference type="EMBL" id="KAH6609006.1"/>
    </source>
</evidence>
<dbReference type="PANTHER" id="PTHR47332">
    <property type="entry name" value="SET DOMAIN-CONTAINING PROTEIN 5"/>
    <property type="match status" value="1"/>
</dbReference>
<dbReference type="EMBL" id="JAIWOZ010000002">
    <property type="protein sequence ID" value="KAH6609006.1"/>
    <property type="molecule type" value="Genomic_DNA"/>
</dbReference>
<feature type="domain" description="SET" evidence="2">
    <location>
        <begin position="60"/>
        <end position="164"/>
    </location>
</feature>
<dbReference type="CDD" id="cd20071">
    <property type="entry name" value="SET_SMYD"/>
    <property type="match status" value="1"/>
</dbReference>
<dbReference type="InterPro" id="IPR046341">
    <property type="entry name" value="SET_dom_sf"/>
</dbReference>
<feature type="compositionally biased region" description="Polar residues" evidence="1">
    <location>
        <begin position="1"/>
        <end position="11"/>
    </location>
</feature>
<evidence type="ECO:0000256" key="1">
    <source>
        <dbReference type="SAM" id="MobiDB-lite"/>
    </source>
</evidence>
<proteinExistence type="predicted"/>
<evidence type="ECO:0000313" key="4">
    <source>
        <dbReference type="Proteomes" id="UP000827724"/>
    </source>
</evidence>
<comment type="caution">
    <text evidence="3">The sequence shown here is derived from an EMBL/GenBank/DDBJ whole genome shotgun (WGS) entry which is preliminary data.</text>
</comment>
<keyword evidence="4" id="KW-1185">Reference proteome</keyword>
<name>A0A9P8TUY7_9HYPO</name>
<organism evidence="3 4">
    <name type="scientific">Trichoderma cornu-damae</name>
    <dbReference type="NCBI Taxonomy" id="654480"/>
    <lineage>
        <taxon>Eukaryota</taxon>
        <taxon>Fungi</taxon>
        <taxon>Dikarya</taxon>
        <taxon>Ascomycota</taxon>
        <taxon>Pezizomycotina</taxon>
        <taxon>Sordariomycetes</taxon>
        <taxon>Hypocreomycetidae</taxon>
        <taxon>Hypocreales</taxon>
        <taxon>Hypocreaceae</taxon>
        <taxon>Trichoderma</taxon>
    </lineage>
</organism>
<accession>A0A9P8TUY7</accession>
<gene>
    <name evidence="3" type="ORF">Trco_002352</name>
</gene>
<dbReference type="AlphaFoldDB" id="A0A9P8TUY7"/>
<dbReference type="Pfam" id="PF00856">
    <property type="entry name" value="SET"/>
    <property type="match status" value="1"/>
</dbReference>
<dbReference type="InterPro" id="IPR053185">
    <property type="entry name" value="SET_domain_protein"/>
</dbReference>
<dbReference type="SMART" id="SM00317">
    <property type="entry name" value="SET"/>
    <property type="match status" value="1"/>
</dbReference>
<dbReference type="SUPFAM" id="SSF82199">
    <property type="entry name" value="SET domain"/>
    <property type="match status" value="1"/>
</dbReference>
<reference evidence="3" key="1">
    <citation type="submission" date="2021-08" db="EMBL/GenBank/DDBJ databases">
        <title>Chromosome-Level Trichoderma cornu-damae using Hi-C Data.</title>
        <authorList>
            <person name="Kim C.S."/>
        </authorList>
    </citation>
    <scope>NUCLEOTIDE SEQUENCE</scope>
    <source>
        <strain evidence="3">KA19-0412C</strain>
    </source>
</reference>
<dbReference type="InterPro" id="IPR001214">
    <property type="entry name" value="SET_dom"/>
</dbReference>
<feature type="region of interest" description="Disordered" evidence="1">
    <location>
        <begin position="1"/>
        <end position="23"/>
    </location>
</feature>
<dbReference type="OrthoDB" id="3180714at2759"/>
<dbReference type="PROSITE" id="PS50280">
    <property type="entry name" value="SET"/>
    <property type="match status" value="1"/>
</dbReference>
<evidence type="ECO:0000259" key="2">
    <source>
        <dbReference type="PROSITE" id="PS50280"/>
    </source>
</evidence>
<sequence>MYEYETTSSNTAKAAKAEQGTGLDAEANAEANAETPAIAGAALVPPPTLKTSPSPAYSNDCFRIAESGIAGWGAFATRNLTKGDVILREIPLFVAGDDGIFDEFYKLDKDAADLAGLFPIAARFNHACHPQNNVDYCFDRGSNALTMVVREDTAAGQELTISYGKHLSPQLLYLCYGFRCRCGCCKGLSDEEMAIFATQW</sequence>
<dbReference type="Gene3D" id="2.170.270.10">
    <property type="entry name" value="SET domain"/>
    <property type="match status" value="1"/>
</dbReference>
<protein>
    <submittedName>
        <fullName evidence="3">Set domain-containing</fullName>
    </submittedName>
</protein>
<dbReference type="PANTHER" id="PTHR47332:SF4">
    <property type="entry name" value="SET DOMAIN-CONTAINING PROTEIN 5"/>
    <property type="match status" value="1"/>
</dbReference>